<dbReference type="OrthoDB" id="10254665at2759"/>
<accession>A0A0C2C4F6</accession>
<gene>
    <name evidence="1" type="ORF">ANCDUO_25432</name>
</gene>
<name>A0A0C2C4F6_9BILA</name>
<reference evidence="1 2" key="1">
    <citation type="submission" date="2013-12" db="EMBL/GenBank/DDBJ databases">
        <title>Draft genome of the parsitic nematode Ancylostoma duodenale.</title>
        <authorList>
            <person name="Mitreva M."/>
        </authorList>
    </citation>
    <scope>NUCLEOTIDE SEQUENCE [LARGE SCALE GENOMIC DNA]</scope>
    <source>
        <strain evidence="1 2">Zhejiang</strain>
    </source>
</reference>
<dbReference type="EMBL" id="KN777001">
    <property type="protein sequence ID" value="KIH44542.1"/>
    <property type="molecule type" value="Genomic_DNA"/>
</dbReference>
<evidence type="ECO:0000313" key="2">
    <source>
        <dbReference type="Proteomes" id="UP000054047"/>
    </source>
</evidence>
<proteinExistence type="predicted"/>
<keyword evidence="2" id="KW-1185">Reference proteome</keyword>
<sequence length="59" mass="6865">SDMNERAPTSSIIEKGTYVVVQKVGGEHIRVMRLSPKQKVLIEKLKFEADRYCFHIKLF</sequence>
<evidence type="ECO:0000313" key="1">
    <source>
        <dbReference type="EMBL" id="KIH44542.1"/>
    </source>
</evidence>
<feature type="non-terminal residue" evidence="1">
    <location>
        <position position="1"/>
    </location>
</feature>
<protein>
    <submittedName>
        <fullName evidence="1">Uncharacterized protein</fullName>
    </submittedName>
</protein>
<organism evidence="1 2">
    <name type="scientific">Ancylostoma duodenale</name>
    <dbReference type="NCBI Taxonomy" id="51022"/>
    <lineage>
        <taxon>Eukaryota</taxon>
        <taxon>Metazoa</taxon>
        <taxon>Ecdysozoa</taxon>
        <taxon>Nematoda</taxon>
        <taxon>Chromadorea</taxon>
        <taxon>Rhabditida</taxon>
        <taxon>Rhabditina</taxon>
        <taxon>Rhabditomorpha</taxon>
        <taxon>Strongyloidea</taxon>
        <taxon>Ancylostomatidae</taxon>
        <taxon>Ancylostomatinae</taxon>
        <taxon>Ancylostoma</taxon>
    </lineage>
</organism>
<dbReference type="AlphaFoldDB" id="A0A0C2C4F6"/>
<dbReference type="Proteomes" id="UP000054047">
    <property type="component" value="Unassembled WGS sequence"/>
</dbReference>